<evidence type="ECO:0000256" key="12">
    <source>
        <dbReference type="PIRSR" id="PIRSR619791-2"/>
    </source>
</evidence>
<keyword evidence="3 12" id="KW-0479">Metal-binding</keyword>
<feature type="non-terminal residue" evidence="13">
    <location>
        <position position="1"/>
    </location>
</feature>
<evidence type="ECO:0000256" key="9">
    <source>
        <dbReference type="ARBA" id="ARBA00023157"/>
    </source>
</evidence>
<dbReference type="Gene3D" id="1.10.640.10">
    <property type="entry name" value="Haem peroxidase domain superfamily, animal type"/>
    <property type="match status" value="1"/>
</dbReference>
<dbReference type="GO" id="GO:0004601">
    <property type="term" value="F:peroxidase activity"/>
    <property type="evidence" value="ECO:0007669"/>
    <property type="project" value="InterPro"/>
</dbReference>
<dbReference type="InterPro" id="IPR050783">
    <property type="entry name" value="Oxylipin_biosynth_metab"/>
</dbReference>
<dbReference type="GO" id="GO:0012505">
    <property type="term" value="C:endomembrane system"/>
    <property type="evidence" value="ECO:0007669"/>
    <property type="project" value="UniProtKB-SubCell"/>
</dbReference>
<evidence type="ECO:0000256" key="8">
    <source>
        <dbReference type="ARBA" id="ARBA00023136"/>
    </source>
</evidence>
<keyword evidence="8" id="KW-0472">Membrane</keyword>
<proteinExistence type="predicted"/>
<dbReference type="InterPro" id="IPR037120">
    <property type="entry name" value="Haem_peroxidase_sf_animal"/>
</dbReference>
<evidence type="ECO:0000256" key="2">
    <source>
        <dbReference type="ARBA" id="ARBA00022536"/>
    </source>
</evidence>
<keyword evidence="6" id="KW-0560">Oxidoreductase</keyword>
<dbReference type="GO" id="GO:0006979">
    <property type="term" value="P:response to oxidative stress"/>
    <property type="evidence" value="ECO:0007669"/>
    <property type="project" value="InterPro"/>
</dbReference>
<gene>
    <name evidence="13" type="ORF">N312_05713</name>
</gene>
<keyword evidence="12" id="KW-0349">Heme</keyword>
<dbReference type="EMBL" id="KL482248">
    <property type="protein sequence ID" value="KFO08371.1"/>
    <property type="molecule type" value="Genomic_DNA"/>
</dbReference>
<dbReference type="PANTHER" id="PTHR11903:SF6">
    <property type="entry name" value="PROSTAGLANDIN G_H SYNTHASE 1"/>
    <property type="match status" value="1"/>
</dbReference>
<dbReference type="AlphaFoldDB" id="A0A087V6X9"/>
<evidence type="ECO:0000256" key="7">
    <source>
        <dbReference type="ARBA" id="ARBA00023004"/>
    </source>
</evidence>
<dbReference type="PRINTS" id="PR00457">
    <property type="entry name" value="ANPEROXIDASE"/>
</dbReference>
<evidence type="ECO:0000256" key="10">
    <source>
        <dbReference type="ARBA" id="ARBA00023180"/>
    </source>
</evidence>
<keyword evidence="7 12" id="KW-0408">Iron</keyword>
<dbReference type="GO" id="GO:0046872">
    <property type="term" value="F:metal ion binding"/>
    <property type="evidence" value="ECO:0007669"/>
    <property type="project" value="UniProtKB-KW"/>
</dbReference>
<dbReference type="SUPFAM" id="SSF48113">
    <property type="entry name" value="Heme-dependent peroxidases"/>
    <property type="match status" value="1"/>
</dbReference>
<keyword evidence="4" id="KW-0732">Signal</keyword>
<feature type="binding site" evidence="12">
    <location>
        <position position="5"/>
    </location>
    <ligand>
        <name>substrate</name>
    </ligand>
</feature>
<dbReference type="GO" id="GO:0004666">
    <property type="term" value="F:prostaglandin-endoperoxide synthase activity"/>
    <property type="evidence" value="ECO:0007669"/>
    <property type="project" value="TreeGrafter"/>
</dbReference>
<keyword evidence="14" id="KW-1185">Reference proteome</keyword>
<evidence type="ECO:0000256" key="4">
    <source>
        <dbReference type="ARBA" id="ARBA00022729"/>
    </source>
</evidence>
<sequence length="483" mass="54855">LLSVRANLIPSPPTFNSDYGYISWEAYSNVSYYTRVLPPVPDNCPTPMGTKGKQQLPDPQLLAERFLLRQKFEADPQGTNLMFAFFAQHFTHQFFKTSGKMGRGFTKALGHGVDLGHLYGDSLQRQHQLRLFRDGKLKFQVVDGEVYPPMVTDAPVHMVYPPAIPKEKQMAMGQEVFGLLPGLCMYATLWLREHNRVCDILKQEHPTWSDEQLFQTARLILIGETIKIVIEDYVQHLSGYFLSLKFDPELLFGTQFQYRNRIAVEFNQLYHWHGLMPDSFIIQGQEYSYEQFLYNTSMLMDYGVEALVESFSKQIAGRVRSCCPLPASAGAVGPREGCSWYREGRCCCAVRWWSQARRIAGRQWGFKLLFLHGEEEKAAELEELYGDIDALEFYLGLLLEKPQPNGIFGESMVEIGAPFSLKGLLGNPICSPEYWKPSTFGGATGFEIVKSASLEKLVCLNVKKCPYVAFRVPDAAENGSPRR</sequence>
<name>A0A087V6X9_BALRE</name>
<keyword evidence="2" id="KW-0245">EGF-like domain</keyword>
<reference evidence="13 14" key="1">
    <citation type="submission" date="2014-04" db="EMBL/GenBank/DDBJ databases">
        <title>Genome evolution of avian class.</title>
        <authorList>
            <person name="Zhang G."/>
            <person name="Li C."/>
        </authorList>
    </citation>
    <scope>NUCLEOTIDE SEQUENCE [LARGE SCALE GENOMIC DNA]</scope>
    <source>
        <strain evidence="13">BGI_N312</strain>
    </source>
</reference>
<evidence type="ECO:0000256" key="6">
    <source>
        <dbReference type="ARBA" id="ARBA00023002"/>
    </source>
</evidence>
<organism evidence="13 14">
    <name type="scientific">Balearica regulorum gibbericeps</name>
    <name type="common">East African grey crowned-crane</name>
    <dbReference type="NCBI Taxonomy" id="100784"/>
    <lineage>
        <taxon>Eukaryota</taxon>
        <taxon>Metazoa</taxon>
        <taxon>Chordata</taxon>
        <taxon>Craniata</taxon>
        <taxon>Vertebrata</taxon>
        <taxon>Euteleostomi</taxon>
        <taxon>Archelosauria</taxon>
        <taxon>Archosauria</taxon>
        <taxon>Dinosauria</taxon>
        <taxon>Saurischia</taxon>
        <taxon>Theropoda</taxon>
        <taxon>Coelurosauria</taxon>
        <taxon>Aves</taxon>
        <taxon>Neognathae</taxon>
        <taxon>Neoaves</taxon>
        <taxon>Gruiformes</taxon>
        <taxon>Gruidae</taxon>
        <taxon>Balearica</taxon>
    </lineage>
</organism>
<dbReference type="Proteomes" id="UP000053309">
    <property type="component" value="Unassembled WGS sequence"/>
</dbReference>
<dbReference type="GO" id="GO:0019371">
    <property type="term" value="P:cyclooxygenase pathway"/>
    <property type="evidence" value="ECO:0007669"/>
    <property type="project" value="TreeGrafter"/>
</dbReference>
<feature type="active site" description="Proton acceptor" evidence="11">
    <location>
        <position position="92"/>
    </location>
</feature>
<feature type="active site" description="For cyclooxygenase activity" evidence="11">
    <location>
        <position position="270"/>
    </location>
</feature>
<dbReference type="InterPro" id="IPR010255">
    <property type="entry name" value="Haem_peroxidase_sf"/>
</dbReference>
<evidence type="ECO:0000256" key="11">
    <source>
        <dbReference type="PIRSR" id="PIRSR619791-1"/>
    </source>
</evidence>
<feature type="binding site" description="axial binding residue" evidence="12">
    <location>
        <position position="273"/>
    </location>
    <ligand>
        <name>heme b</name>
        <dbReference type="ChEBI" id="CHEBI:60344"/>
    </ligand>
    <ligandPart>
        <name>Fe</name>
        <dbReference type="ChEBI" id="CHEBI:18248"/>
    </ligandPart>
</feature>
<dbReference type="UniPathway" id="UPA00662"/>
<evidence type="ECO:0000256" key="5">
    <source>
        <dbReference type="ARBA" id="ARBA00022964"/>
    </source>
</evidence>
<keyword evidence="5" id="KW-0223">Dioxygenase</keyword>
<dbReference type="GO" id="GO:0043005">
    <property type="term" value="C:neuron projection"/>
    <property type="evidence" value="ECO:0007669"/>
    <property type="project" value="TreeGrafter"/>
</dbReference>
<dbReference type="GO" id="GO:0016702">
    <property type="term" value="F:oxidoreductase activity, acting on single donors with incorporation of molecular oxygen, incorporation of two atoms of oxygen"/>
    <property type="evidence" value="ECO:0007669"/>
    <property type="project" value="TreeGrafter"/>
</dbReference>
<dbReference type="PROSITE" id="PS50292">
    <property type="entry name" value="PEROXIDASE_3"/>
    <property type="match status" value="1"/>
</dbReference>
<dbReference type="PANTHER" id="PTHR11903">
    <property type="entry name" value="PROSTAGLANDIN G/H SYNTHASE"/>
    <property type="match status" value="1"/>
</dbReference>
<protein>
    <submittedName>
        <fullName evidence="13">Prostaglandin G/H synthase 1</fullName>
    </submittedName>
</protein>
<dbReference type="GO" id="GO:0005737">
    <property type="term" value="C:cytoplasm"/>
    <property type="evidence" value="ECO:0007669"/>
    <property type="project" value="TreeGrafter"/>
</dbReference>
<evidence type="ECO:0000313" key="13">
    <source>
        <dbReference type="EMBL" id="KFO08371.1"/>
    </source>
</evidence>
<dbReference type="Pfam" id="PF03098">
    <property type="entry name" value="An_peroxidase"/>
    <property type="match status" value="1"/>
</dbReference>
<comment type="subcellular location">
    <subcellularLocation>
        <location evidence="1">Endomembrane system</location>
    </subcellularLocation>
</comment>
<feature type="non-terminal residue" evidence="13">
    <location>
        <position position="483"/>
    </location>
</feature>
<keyword evidence="10" id="KW-0325">Glycoprotein</keyword>
<dbReference type="InterPro" id="IPR019791">
    <property type="entry name" value="Haem_peroxidase_animal"/>
</dbReference>
<accession>A0A087V6X9</accession>
<evidence type="ECO:0000313" key="14">
    <source>
        <dbReference type="Proteomes" id="UP000053309"/>
    </source>
</evidence>
<dbReference type="GO" id="GO:0020037">
    <property type="term" value="F:heme binding"/>
    <property type="evidence" value="ECO:0007669"/>
    <property type="project" value="InterPro"/>
</dbReference>
<evidence type="ECO:0000256" key="3">
    <source>
        <dbReference type="ARBA" id="ARBA00022723"/>
    </source>
</evidence>
<keyword evidence="9" id="KW-1015">Disulfide bond</keyword>
<evidence type="ECO:0000256" key="1">
    <source>
        <dbReference type="ARBA" id="ARBA00004308"/>
    </source>
</evidence>